<evidence type="ECO:0000256" key="1">
    <source>
        <dbReference type="ARBA" id="ARBA00023002"/>
    </source>
</evidence>
<dbReference type="AlphaFoldDB" id="A0A7Y6IQF9"/>
<dbReference type="SUPFAM" id="SSF51430">
    <property type="entry name" value="NAD(P)-linked oxidoreductase"/>
    <property type="match status" value="1"/>
</dbReference>
<keyword evidence="4" id="KW-1185">Reference proteome</keyword>
<name>A0A7Y6IQF9_9ACTN</name>
<evidence type="ECO:0000313" key="3">
    <source>
        <dbReference type="EMBL" id="NUW42216.1"/>
    </source>
</evidence>
<evidence type="ECO:0000259" key="2">
    <source>
        <dbReference type="Pfam" id="PF00248"/>
    </source>
</evidence>
<dbReference type="Gene3D" id="3.20.20.100">
    <property type="entry name" value="NADP-dependent oxidoreductase domain"/>
    <property type="match status" value="1"/>
</dbReference>
<dbReference type="PANTHER" id="PTHR43625:SF40">
    <property type="entry name" value="ALDO-KETO REDUCTASE YAKC [NADP(+)]"/>
    <property type="match status" value="1"/>
</dbReference>
<dbReference type="InterPro" id="IPR023210">
    <property type="entry name" value="NADP_OxRdtase_dom"/>
</dbReference>
<organism evidence="3 4">
    <name type="scientific">Nonomuraea rhodomycinica</name>
    <dbReference type="NCBI Taxonomy" id="1712872"/>
    <lineage>
        <taxon>Bacteria</taxon>
        <taxon>Bacillati</taxon>
        <taxon>Actinomycetota</taxon>
        <taxon>Actinomycetes</taxon>
        <taxon>Streptosporangiales</taxon>
        <taxon>Streptosporangiaceae</taxon>
        <taxon>Nonomuraea</taxon>
    </lineage>
</organism>
<dbReference type="Proteomes" id="UP000546126">
    <property type="component" value="Unassembled WGS sequence"/>
</dbReference>
<dbReference type="Pfam" id="PF00248">
    <property type="entry name" value="Aldo_ket_red"/>
    <property type="match status" value="1"/>
</dbReference>
<comment type="caution">
    <text evidence="3">The sequence shown here is derived from an EMBL/GenBank/DDBJ whole genome shotgun (WGS) entry which is preliminary data.</text>
</comment>
<sequence length="320" mass="34273">MRYTRLGRTGPVVSAIGLGSLALAGAYGRVHEGEADRLLRRALDAGVTLFDTSAFYAGGRVERLIGRALAGRSDGVVVSTRGGVRALGPDGRVLHDDDPGALERDCDASLERLGAECIDLYYLHCRDGRVPVEESMGRLAELVRAGKIRYVGLTNGTLRQLREAHAVHPVTALGVEYSVWGRYADPGLVAAARELGVALVAARPLGRGFLTGRVRVDARFEAGDWRRDDPRFGPEQGRHCAGLQALEAAAAQLDLSAGRLALAWLLAQGEHTVPVPSTRSQVHLEMNLAAAAVELPPEVRDKLAGVFPLDDWDQSPSPLV</sequence>
<dbReference type="GO" id="GO:0016491">
    <property type="term" value="F:oxidoreductase activity"/>
    <property type="evidence" value="ECO:0007669"/>
    <property type="project" value="UniProtKB-KW"/>
</dbReference>
<evidence type="ECO:0000313" key="4">
    <source>
        <dbReference type="Proteomes" id="UP000546126"/>
    </source>
</evidence>
<dbReference type="RefSeq" id="WP_175601771.1">
    <property type="nucleotide sequence ID" value="NZ_JABWGO010000004.1"/>
</dbReference>
<dbReference type="InterPro" id="IPR050791">
    <property type="entry name" value="Aldo-Keto_reductase"/>
</dbReference>
<feature type="domain" description="NADP-dependent oxidoreductase" evidence="2">
    <location>
        <begin position="15"/>
        <end position="302"/>
    </location>
</feature>
<dbReference type="GO" id="GO:0005737">
    <property type="term" value="C:cytoplasm"/>
    <property type="evidence" value="ECO:0007669"/>
    <property type="project" value="TreeGrafter"/>
</dbReference>
<gene>
    <name evidence="3" type="ORF">HT134_19000</name>
</gene>
<accession>A0A7Y6IQF9</accession>
<dbReference type="PANTHER" id="PTHR43625">
    <property type="entry name" value="AFLATOXIN B1 ALDEHYDE REDUCTASE"/>
    <property type="match status" value="1"/>
</dbReference>
<reference evidence="3 4" key="1">
    <citation type="submission" date="2020-06" db="EMBL/GenBank/DDBJ databases">
        <authorList>
            <person name="Chanama M."/>
        </authorList>
    </citation>
    <scope>NUCLEOTIDE SEQUENCE [LARGE SCALE GENOMIC DNA]</scope>
    <source>
        <strain evidence="3 4">TBRC6557</strain>
    </source>
</reference>
<protein>
    <submittedName>
        <fullName evidence="3">Aldo/keto reductase</fullName>
    </submittedName>
</protein>
<dbReference type="EMBL" id="JABWGO010000004">
    <property type="protein sequence ID" value="NUW42216.1"/>
    <property type="molecule type" value="Genomic_DNA"/>
</dbReference>
<proteinExistence type="predicted"/>
<dbReference type="InterPro" id="IPR036812">
    <property type="entry name" value="NAD(P)_OxRdtase_dom_sf"/>
</dbReference>
<keyword evidence="1" id="KW-0560">Oxidoreductase</keyword>